<dbReference type="GO" id="GO:0003968">
    <property type="term" value="F:RNA-directed RNA polymerase activity"/>
    <property type="evidence" value="ECO:0007669"/>
    <property type="project" value="UniProtKB-KW"/>
</dbReference>
<organism evidence="5">
    <name type="scientific">Plasmopara viticola lesion associated mitovirus 21</name>
    <dbReference type="NCBI Taxonomy" id="2719447"/>
    <lineage>
        <taxon>Viruses</taxon>
        <taxon>Riboviria</taxon>
        <taxon>Orthornavirae</taxon>
        <taxon>Lenarviricota</taxon>
        <taxon>Howeltoviricetes</taxon>
        <taxon>Cryppavirales</taxon>
        <taxon>Mitoviridae</taxon>
        <taxon>Mitovirus</taxon>
    </lineage>
</organism>
<dbReference type="EMBL" id="MN539782">
    <property type="protein sequence ID" value="QIR30244.1"/>
    <property type="molecule type" value="Genomic_RNA"/>
</dbReference>
<dbReference type="PROSITE" id="PS50878">
    <property type="entry name" value="RT_POL"/>
    <property type="match status" value="1"/>
</dbReference>
<evidence type="ECO:0000313" key="5">
    <source>
        <dbReference type="EMBL" id="QIR30244.1"/>
    </source>
</evidence>
<name>A0A6G9RWI9_9VIRU</name>
<dbReference type="InterPro" id="IPR000477">
    <property type="entry name" value="RT_dom"/>
</dbReference>
<proteinExistence type="predicted"/>
<sequence>MVMGGKPVALQPISDSWKGQDVIHDLDISSFWHRIGEPSLPTGDGSFHWTAKSGPNGPALMYSLIDLLALKERPDLCKAISFWLNDETRESFETWLEAIDERLPKLAKVLKLKYKRNKLKLRKLSVKADKEAKSRVFAILDYWSQSALKGLHQNLYKILRKLPADCTYDQGRHLGKMAALNSGSRFFSFDLSSATDRFPLQVQKRLLAKLVGLEAADQWEEIMVKHPFEYQGKSIYYGTGQPMGAHSSWPLFTLTHHLVVHTAALRCNLREFEDYCILGDDVVIYHEDVAATYVKLMTDLGVEISDSKSHVSKDTFEFAKRWFHQGTEVSPYPLMGLLEVQKSWPLLVEFLGHQVPMKGYLALVNFSDPVMSSLGEILTPYKRLRETLIKRIKIVSLFPNWWVNDMKDEAKVETWMNRLYSVVQINPPSVHPLDWLDWFTEQSYNKVREQIAKRGTISVNKSMQWRNALYDIEGDGEDDQSLTLSSEWIRSVPPLAVIREMAIQSQTQLDLRGFTLDPDVFWTKWRTIEMMFLPKFNGILPARKRDGMAKAQSFLALEIGQSVLPKSSELEESQAPEPVDDAPFFFPF</sequence>
<protein>
    <submittedName>
        <fullName evidence="5">RNA-dependent RNA polymerase</fullName>
    </submittedName>
</protein>
<dbReference type="InterPro" id="IPR008686">
    <property type="entry name" value="RNA_pol_mitovir"/>
</dbReference>
<feature type="domain" description="Reverse transcriptase" evidence="4">
    <location>
        <begin position="108"/>
        <end position="327"/>
    </location>
</feature>
<reference evidence="5" key="1">
    <citation type="journal article" date="2020" name="Virus Evol.">
        <title>Analysis of the virome associated to grapevine downy mildew lesions reveals new mycovirus lineages.</title>
        <authorList>
            <person name="Chiapello M."/>
            <person name="Rodriguez-Romero J."/>
            <person name="Ayllon M.A."/>
            <person name="Turina M."/>
        </authorList>
    </citation>
    <scope>NUCLEOTIDE SEQUENCE</scope>
    <source>
        <strain evidence="5">DMG-G_DN41661</strain>
    </source>
</reference>
<evidence type="ECO:0000259" key="4">
    <source>
        <dbReference type="PROSITE" id="PS50878"/>
    </source>
</evidence>
<dbReference type="Pfam" id="PF05919">
    <property type="entry name" value="Mitovir_RNA_pol"/>
    <property type="match status" value="1"/>
</dbReference>
<evidence type="ECO:0000256" key="1">
    <source>
        <dbReference type="ARBA" id="ARBA00022484"/>
    </source>
</evidence>
<accession>A0A6G9RWI9</accession>
<dbReference type="SUPFAM" id="SSF56672">
    <property type="entry name" value="DNA/RNA polymerases"/>
    <property type="match status" value="1"/>
</dbReference>
<dbReference type="PANTHER" id="PTHR34456">
    <property type="entry name" value="MITOVIRUS RNA-DEPENDENT RNA POLYMERASE"/>
    <property type="match status" value="1"/>
</dbReference>
<dbReference type="InterPro" id="IPR043502">
    <property type="entry name" value="DNA/RNA_pol_sf"/>
</dbReference>
<keyword evidence="2" id="KW-0808">Transferase</keyword>
<dbReference type="PANTHER" id="PTHR34456:SF13">
    <property type="entry name" value="REVERSE TRANSCRIPTASE DOMAIN-CONTAINING PROTEIN"/>
    <property type="match status" value="1"/>
</dbReference>
<keyword evidence="1 5" id="KW-0696">RNA-directed RNA polymerase</keyword>
<evidence type="ECO:0000256" key="2">
    <source>
        <dbReference type="ARBA" id="ARBA00022679"/>
    </source>
</evidence>
<evidence type="ECO:0000256" key="3">
    <source>
        <dbReference type="ARBA" id="ARBA00022695"/>
    </source>
</evidence>
<keyword evidence="3" id="KW-0548">Nucleotidyltransferase</keyword>